<dbReference type="AlphaFoldDB" id="A0A2K3Q4I6"/>
<accession>A0A2K3Q4I6</accession>
<reference evidence="2 3" key="1">
    <citation type="submission" date="2017-08" db="EMBL/GenBank/DDBJ databases">
        <title>Harnessing the power of phylogenomics to disentangle the directionality and signatures of interkingdom host jumping in the parasitic fungal genus Tolypocladium.</title>
        <authorList>
            <person name="Quandt C.A."/>
            <person name="Patterson W."/>
            <person name="Spatafora J.W."/>
        </authorList>
    </citation>
    <scope>NUCLEOTIDE SEQUENCE [LARGE SCALE GENOMIC DNA]</scope>
    <source>
        <strain evidence="2 3">CBS 113982</strain>
    </source>
</reference>
<evidence type="ECO:0000256" key="1">
    <source>
        <dbReference type="SAM" id="MobiDB-lite"/>
    </source>
</evidence>
<gene>
    <name evidence="2" type="ORF">TCAP_07130</name>
</gene>
<protein>
    <submittedName>
        <fullName evidence="2">Uncharacterized protein</fullName>
    </submittedName>
</protein>
<name>A0A2K3Q4I6_9HYPO</name>
<dbReference type="EMBL" id="NRSZ01001196">
    <property type="protein sequence ID" value="PNY22475.1"/>
    <property type="molecule type" value="Genomic_DNA"/>
</dbReference>
<sequence length="465" mass="51038">MFSCPCGRSFVSENALDQHRRDKLRLGGASPGCQMSTNASPQTRAGRHTTDQSRRQTSSWMCDDVASREAICTIDHGTLVPSAATVSSTQAAELVGSYNWQNCKNVEYEIPGSAPVWQHGIVLPVQLPPDKGTLFQDEEVSRISEYPFEPLAEAAAAMNPGFNFDEVDVVVNRHSLRKLLDFCGGRTPETFRVNLLMVRETLFIERSEKNARSLIRGTQNVGWGKTFERTFTKYPAGLENSTAHHRSLLYPIGNLNCVVRFELDACYQNVSDEAANLSCLDSPLGNLSLSDAAETNGTVDRPAKNPHELGVMDQSTQAEIKTSSNRKNPNISKYLPQLWLGRTPWLIVGSHTDGNFGEISIIDAGARFTSWETRRQVELRKLVAVLARLRDAVRGNGGGNCVAIYEHGSTPRAIKVFASTMSRRALPDVWIRKLWAAEDGGTASSEMGGASSTQSASCVERGGWL</sequence>
<dbReference type="Proteomes" id="UP000236621">
    <property type="component" value="Unassembled WGS sequence"/>
</dbReference>
<evidence type="ECO:0000313" key="3">
    <source>
        <dbReference type="Proteomes" id="UP000236621"/>
    </source>
</evidence>
<dbReference type="PANTHER" id="PTHR35179:SF1">
    <property type="entry name" value="INTEGRAL MEMBRANE PROTEIN"/>
    <property type="match status" value="1"/>
</dbReference>
<dbReference type="OrthoDB" id="420564at2759"/>
<feature type="region of interest" description="Disordered" evidence="1">
    <location>
        <begin position="442"/>
        <end position="465"/>
    </location>
</feature>
<feature type="region of interest" description="Disordered" evidence="1">
    <location>
        <begin position="25"/>
        <end position="59"/>
    </location>
</feature>
<keyword evidence="3" id="KW-1185">Reference proteome</keyword>
<proteinExistence type="predicted"/>
<evidence type="ECO:0000313" key="2">
    <source>
        <dbReference type="EMBL" id="PNY22475.1"/>
    </source>
</evidence>
<dbReference type="PANTHER" id="PTHR35179">
    <property type="entry name" value="PROTEIN CBG02620"/>
    <property type="match status" value="1"/>
</dbReference>
<organism evidence="2 3">
    <name type="scientific">Tolypocladium capitatum</name>
    <dbReference type="NCBI Taxonomy" id="45235"/>
    <lineage>
        <taxon>Eukaryota</taxon>
        <taxon>Fungi</taxon>
        <taxon>Dikarya</taxon>
        <taxon>Ascomycota</taxon>
        <taxon>Pezizomycotina</taxon>
        <taxon>Sordariomycetes</taxon>
        <taxon>Hypocreomycetidae</taxon>
        <taxon>Hypocreales</taxon>
        <taxon>Ophiocordycipitaceae</taxon>
        <taxon>Tolypocladium</taxon>
    </lineage>
</organism>
<feature type="compositionally biased region" description="Polar residues" evidence="1">
    <location>
        <begin position="33"/>
        <end position="43"/>
    </location>
</feature>
<comment type="caution">
    <text evidence="2">The sequence shown here is derived from an EMBL/GenBank/DDBJ whole genome shotgun (WGS) entry which is preliminary data.</text>
</comment>
<feature type="compositionally biased region" description="Polar residues" evidence="1">
    <location>
        <begin position="442"/>
        <end position="457"/>
    </location>
</feature>
<dbReference type="STRING" id="45235.A0A2K3Q4I6"/>